<evidence type="ECO:0000313" key="1">
    <source>
        <dbReference type="EMBL" id="AIT94117.1"/>
    </source>
</evidence>
<dbReference type="RefSeq" id="YP_009105490.1">
    <property type="nucleotide sequence ID" value="NC_025532.1"/>
</dbReference>
<organism evidence="1">
    <name type="scientific">Parietochloris pseudoalveolaris</name>
    <dbReference type="NCBI Taxonomy" id="3102"/>
    <lineage>
        <taxon>Eukaryota</taxon>
        <taxon>Viridiplantae</taxon>
        <taxon>Chlorophyta</taxon>
        <taxon>core chlorophytes</taxon>
        <taxon>Trebouxiophyceae</taxon>
        <taxon>Trebouxiales</taxon>
        <taxon>Trebouxiaceae</taxon>
        <taxon>Parietochloris</taxon>
    </lineage>
</organism>
<accession>A0A097KLQ9</accession>
<dbReference type="EMBL" id="KM462869">
    <property type="protein sequence ID" value="AIT94117.1"/>
    <property type="molecule type" value="Genomic_DNA"/>
</dbReference>
<dbReference type="GeneID" id="22159337"/>
<geneLocation type="chloroplast" evidence="1"/>
<gene>
    <name evidence="1" type="primary">orf145</name>
</gene>
<reference evidence="1" key="1">
    <citation type="journal article" date="2014" name="BMC Evol. Biol.">
        <title>Chloroplast phylogenomic analysis resolves deep-level relationships within the green algal class Trebouxiophyceae.</title>
        <authorList>
            <person name="Lemieux C."/>
            <person name="Otis C."/>
            <person name="Turmel M."/>
        </authorList>
    </citation>
    <scope>NUCLEOTIDE SEQUENCE</scope>
</reference>
<sequence>MKNQFEINKPFNSNNTLNNTFNSYLRLGSTYLPLRNTFYLLETLGRLIGAGEGAFSTVRDINEKIKFERAVKRQAKINEDYRQKQNHRFKKNKFYSKRSLLEDSCEVEVVDVDYDERGPQAVIKFVIPRRLIFSIIDLLDLRKFQ</sequence>
<keyword evidence="1" id="KW-0934">Plastid</keyword>
<protein>
    <submittedName>
        <fullName evidence="1">Uncharacterized protein</fullName>
    </submittedName>
</protein>
<name>A0A097KLQ9_9CHLO</name>
<keyword evidence="1" id="KW-0150">Chloroplast</keyword>
<proteinExistence type="predicted"/>
<dbReference type="AlphaFoldDB" id="A0A097KLQ9"/>